<organism evidence="7 8">
    <name type="scientific">Dactylosporangium fulvum</name>
    <dbReference type="NCBI Taxonomy" id="53359"/>
    <lineage>
        <taxon>Bacteria</taxon>
        <taxon>Bacillati</taxon>
        <taxon>Actinomycetota</taxon>
        <taxon>Actinomycetes</taxon>
        <taxon>Micromonosporales</taxon>
        <taxon>Micromonosporaceae</taxon>
        <taxon>Dactylosporangium</taxon>
    </lineage>
</organism>
<dbReference type="Pfam" id="PF00440">
    <property type="entry name" value="TetR_N"/>
    <property type="match status" value="1"/>
</dbReference>
<evidence type="ECO:0000256" key="5">
    <source>
        <dbReference type="SAM" id="MobiDB-lite"/>
    </source>
</evidence>
<keyword evidence="8" id="KW-1185">Reference proteome</keyword>
<dbReference type="PANTHER" id="PTHR30055">
    <property type="entry name" value="HTH-TYPE TRANSCRIPTIONAL REGULATOR RUTR"/>
    <property type="match status" value="1"/>
</dbReference>
<dbReference type="InterPro" id="IPR036271">
    <property type="entry name" value="Tet_transcr_reg_TetR-rel_C_sf"/>
</dbReference>
<dbReference type="InterPro" id="IPR011075">
    <property type="entry name" value="TetR_C"/>
</dbReference>
<evidence type="ECO:0000256" key="3">
    <source>
        <dbReference type="ARBA" id="ARBA00023163"/>
    </source>
</evidence>
<evidence type="ECO:0000256" key="1">
    <source>
        <dbReference type="ARBA" id="ARBA00023015"/>
    </source>
</evidence>
<evidence type="ECO:0000259" key="6">
    <source>
        <dbReference type="PROSITE" id="PS50977"/>
    </source>
</evidence>
<dbReference type="InterPro" id="IPR001647">
    <property type="entry name" value="HTH_TetR"/>
</dbReference>
<evidence type="ECO:0000256" key="2">
    <source>
        <dbReference type="ARBA" id="ARBA00023125"/>
    </source>
</evidence>
<dbReference type="InterPro" id="IPR050109">
    <property type="entry name" value="HTH-type_TetR-like_transc_reg"/>
</dbReference>
<dbReference type="Gene3D" id="1.10.357.10">
    <property type="entry name" value="Tetracycline Repressor, domain 2"/>
    <property type="match status" value="1"/>
</dbReference>
<name>A0ABY5VPP1_9ACTN</name>
<dbReference type="Gene3D" id="1.10.10.60">
    <property type="entry name" value="Homeodomain-like"/>
    <property type="match status" value="1"/>
</dbReference>
<reference evidence="7" key="2">
    <citation type="submission" date="2022-09" db="EMBL/GenBank/DDBJ databases">
        <title>Biosynthetic gene clusters of Dactylosporangioum fulvum.</title>
        <authorList>
            <person name="Caradec T."/>
        </authorList>
    </citation>
    <scope>NUCLEOTIDE SEQUENCE</scope>
    <source>
        <strain evidence="7">NRRL B-16292</strain>
    </source>
</reference>
<dbReference type="InterPro" id="IPR009057">
    <property type="entry name" value="Homeodomain-like_sf"/>
</dbReference>
<dbReference type="InterPro" id="IPR023772">
    <property type="entry name" value="DNA-bd_HTH_TetR-type_CS"/>
</dbReference>
<accession>A0ABY5VPP1</accession>
<dbReference type="PROSITE" id="PS01081">
    <property type="entry name" value="HTH_TETR_1"/>
    <property type="match status" value="1"/>
</dbReference>
<feature type="region of interest" description="Disordered" evidence="5">
    <location>
        <begin position="1"/>
        <end position="25"/>
    </location>
</feature>
<keyword evidence="3" id="KW-0804">Transcription</keyword>
<dbReference type="Pfam" id="PF16859">
    <property type="entry name" value="TetR_C_11"/>
    <property type="match status" value="1"/>
</dbReference>
<keyword evidence="1" id="KW-0805">Transcription regulation</keyword>
<sequence>MTHDASDDGTSKHEQTARTGRKRDHTRDADILDATLEVLAEVGYAGMTMDLVAARAKAGKATVYRRWPSKAELVVDAIARMKRSQVDLENLPDTGTLRGDLLGLYKPQSIEEGERRLRIMAGLAAMISTDHTFADAANAAVVEPWADAHLVFMRRAVDRGEIPATADIETLSQVIPSMAAYRALVQRKPFEREFLLALVDGVVLPALLNTPIGDAPAT</sequence>
<dbReference type="EMBL" id="CP073720">
    <property type="protein sequence ID" value="UWP79728.1"/>
    <property type="molecule type" value="Genomic_DNA"/>
</dbReference>
<dbReference type="Proteomes" id="UP001059617">
    <property type="component" value="Chromosome"/>
</dbReference>
<gene>
    <name evidence="7" type="ORF">Dfulv_31790</name>
</gene>
<protein>
    <submittedName>
        <fullName evidence="7">TetR/AcrR family transcriptional regulator</fullName>
    </submittedName>
</protein>
<feature type="DNA-binding region" description="H-T-H motif" evidence="4">
    <location>
        <begin position="48"/>
        <end position="67"/>
    </location>
</feature>
<dbReference type="PRINTS" id="PR00455">
    <property type="entry name" value="HTHTETR"/>
</dbReference>
<evidence type="ECO:0000313" key="7">
    <source>
        <dbReference type="EMBL" id="UWP79728.1"/>
    </source>
</evidence>
<proteinExistence type="predicted"/>
<evidence type="ECO:0000256" key="4">
    <source>
        <dbReference type="PROSITE-ProRule" id="PRU00335"/>
    </source>
</evidence>
<dbReference type="PANTHER" id="PTHR30055:SF148">
    <property type="entry name" value="TETR-FAMILY TRANSCRIPTIONAL REGULATOR"/>
    <property type="match status" value="1"/>
</dbReference>
<feature type="domain" description="HTH tetR-type" evidence="6">
    <location>
        <begin position="25"/>
        <end position="85"/>
    </location>
</feature>
<dbReference type="PROSITE" id="PS50977">
    <property type="entry name" value="HTH_TETR_2"/>
    <property type="match status" value="1"/>
</dbReference>
<dbReference type="RefSeq" id="WP_259857486.1">
    <property type="nucleotide sequence ID" value="NZ_BAAAST010000001.1"/>
</dbReference>
<dbReference type="SUPFAM" id="SSF46689">
    <property type="entry name" value="Homeodomain-like"/>
    <property type="match status" value="1"/>
</dbReference>
<reference evidence="7" key="1">
    <citation type="submission" date="2021-04" db="EMBL/GenBank/DDBJ databases">
        <authorList>
            <person name="Hartkoorn R.C."/>
            <person name="Beaudoing E."/>
            <person name="Hot D."/>
        </authorList>
    </citation>
    <scope>NUCLEOTIDE SEQUENCE</scope>
    <source>
        <strain evidence="7">NRRL B-16292</strain>
    </source>
</reference>
<dbReference type="SUPFAM" id="SSF48498">
    <property type="entry name" value="Tetracyclin repressor-like, C-terminal domain"/>
    <property type="match status" value="1"/>
</dbReference>
<keyword evidence="2 4" id="KW-0238">DNA-binding</keyword>
<evidence type="ECO:0000313" key="8">
    <source>
        <dbReference type="Proteomes" id="UP001059617"/>
    </source>
</evidence>
<feature type="compositionally biased region" description="Basic and acidic residues" evidence="5">
    <location>
        <begin position="1"/>
        <end position="16"/>
    </location>
</feature>